<keyword evidence="11" id="KW-0879">Wnt signaling pathway</keyword>
<dbReference type="Pfam" id="PF13639">
    <property type="entry name" value="zf-RING_2"/>
    <property type="match status" value="1"/>
</dbReference>
<evidence type="ECO:0000256" key="4">
    <source>
        <dbReference type="ARBA" id="ARBA00004259"/>
    </source>
</evidence>
<evidence type="ECO:0000313" key="33">
    <source>
        <dbReference type="Ensembl" id="ENSPCEP00000004671.1"/>
    </source>
</evidence>
<keyword evidence="21" id="KW-1015">Disulfide bond</keyword>
<keyword evidence="8" id="KW-0217">Developmental protein</keyword>
<keyword evidence="14 31" id="KW-0732">Signal</keyword>
<dbReference type="PROSITE" id="PS50089">
    <property type="entry name" value="ZF_RING_2"/>
    <property type="match status" value="1"/>
</dbReference>
<reference evidence="33" key="1">
    <citation type="submission" date="2025-08" db="UniProtKB">
        <authorList>
            <consortium name="Ensembl"/>
        </authorList>
    </citation>
    <scope>IDENTIFICATION</scope>
</reference>
<feature type="domain" description="RING-type" evidence="32">
    <location>
        <begin position="258"/>
        <end position="298"/>
    </location>
</feature>
<evidence type="ECO:0000256" key="29">
    <source>
        <dbReference type="SAM" id="MobiDB-lite"/>
    </source>
</evidence>
<evidence type="ECO:0000256" key="12">
    <source>
        <dbReference type="ARBA" id="ARBA00022692"/>
    </source>
</evidence>
<evidence type="ECO:0000256" key="27">
    <source>
        <dbReference type="ARBA" id="ARBA00081886"/>
    </source>
</evidence>
<keyword evidence="19 30" id="KW-1133">Transmembrane helix</keyword>
<evidence type="ECO:0000256" key="21">
    <source>
        <dbReference type="ARBA" id="ARBA00023157"/>
    </source>
</evidence>
<proteinExistence type="inferred from homology"/>
<feature type="region of interest" description="Disordered" evidence="29">
    <location>
        <begin position="396"/>
        <end position="415"/>
    </location>
</feature>
<dbReference type="InterPro" id="IPR001841">
    <property type="entry name" value="Znf_RING"/>
</dbReference>
<evidence type="ECO:0000256" key="19">
    <source>
        <dbReference type="ARBA" id="ARBA00022989"/>
    </source>
</evidence>
<evidence type="ECO:0000256" key="8">
    <source>
        <dbReference type="ARBA" id="ARBA00022473"/>
    </source>
</evidence>
<evidence type="ECO:0000256" key="23">
    <source>
        <dbReference type="ARBA" id="ARBA00023242"/>
    </source>
</evidence>
<evidence type="ECO:0000256" key="24">
    <source>
        <dbReference type="ARBA" id="ARBA00053232"/>
    </source>
</evidence>
<name>A0A8C8RF51_9SAUR</name>
<keyword evidence="34" id="KW-1185">Reference proteome</keyword>
<keyword evidence="22" id="KW-0325">Glycoprotein</keyword>
<feature type="chain" id="PRO_5034914203" description="E3 ubiquitin-protein ligase RNF43" evidence="31">
    <location>
        <begin position="27"/>
        <end position="800"/>
    </location>
</feature>
<comment type="similarity">
    <text evidence="6">Belongs to the ZNRF3 family.</text>
</comment>
<feature type="region of interest" description="Disordered" evidence="29">
    <location>
        <begin position="435"/>
        <end position="483"/>
    </location>
</feature>
<reference evidence="33" key="2">
    <citation type="submission" date="2025-09" db="UniProtKB">
        <authorList>
            <consortium name="Ensembl"/>
        </authorList>
    </citation>
    <scope>IDENTIFICATION</scope>
</reference>
<dbReference type="InterPro" id="IPR013083">
    <property type="entry name" value="Znf_RING/FYVE/PHD"/>
</dbReference>
<feature type="region of interest" description="Disordered" evidence="29">
    <location>
        <begin position="555"/>
        <end position="678"/>
    </location>
</feature>
<evidence type="ECO:0000256" key="13">
    <source>
        <dbReference type="ARBA" id="ARBA00022723"/>
    </source>
</evidence>
<evidence type="ECO:0000256" key="6">
    <source>
        <dbReference type="ARBA" id="ARBA00008759"/>
    </source>
</evidence>
<dbReference type="InterPro" id="IPR040700">
    <property type="entry name" value="ZNRF-3_ecto"/>
</dbReference>
<feature type="region of interest" description="Disordered" evidence="29">
    <location>
        <begin position="518"/>
        <end position="543"/>
    </location>
</feature>
<dbReference type="GO" id="GO:0008270">
    <property type="term" value="F:zinc ion binding"/>
    <property type="evidence" value="ECO:0007669"/>
    <property type="project" value="UniProtKB-KW"/>
</dbReference>
<keyword evidence="20 30" id="KW-0472">Membrane</keyword>
<keyword evidence="13" id="KW-0479">Metal-binding</keyword>
<dbReference type="GO" id="GO:0005789">
    <property type="term" value="C:endoplasmic reticulum membrane"/>
    <property type="evidence" value="ECO:0007669"/>
    <property type="project" value="UniProtKB-SubCell"/>
</dbReference>
<sequence length="800" mass="87761">MSAGPQLQLAVLWPWLLMATVQVGLGHAGLALAAAVESERSAAQKAIIRVIPLKMEPITLEGVFANVAEVTPAEGKLLQFHPLSLCNTSEDEHAGSGFVTIVKLERPDRDPPPCLTLANKAKLAGERGARAVLFDISDDETAAAQLKEPRGLSQPVVLIWGHDAELLMGVVNKNREAHVKIEVKEQPAWPDYDVWILLTVVSTVVVIVLIFVVRTKCHWNRREDSVQQQTLEAISHLAVRKYRARACPAAARDSVPICAICLEEFSEGQELRIISCAHEFHRECVDPWLEQHHTCPLCMFNIIEGATFAQPVHSRPSPQDLEPGQRLHLFRQHPRHALYHPQRRLRNVASPFSHGSPFFHSPELSQLDAGTVRYMPYRPVGFMPTCSHQTSLAPGLGNQQHRKPPACGQTPSSHRPCPLQPRALCLGLRTAAAPRLPHAPPFRRGTGHGSGSGESYPTEQSGYLADGPGSDSSSGPCHGSSSDSMVNCTDVSLQGIHGSCSTFRSSLSSVNDPWVYCGPSDGGQEQPRPRSLDLMEPSGSATAKGRILSHVHYHNHKHHHYRKELECPAGRSGQEPGQRKSRISGGTHGARTQKRTEKTHHCQQPLENSPASQEAQPSCPHQGRDLSHHLSSSAEGSDVSWVARRQAGAAGPWPFPRSQKHSLQSRHHRRKRKCRPEPALAHLPEDSDVHRDCSLHIHCGHPPGYCCSPEGQPLLPAVPGPYCSGTQVVWKCWDILPPHNAESRPLDEGLLGWEGKPGCPADFSGTSLAEANMSLYLHCQTLPHNQGSKEEIQDVYEHSV</sequence>
<dbReference type="Gene3D" id="3.30.40.10">
    <property type="entry name" value="Zinc/RING finger domain, C3HC4 (zinc finger)"/>
    <property type="match status" value="1"/>
</dbReference>
<dbReference type="GO" id="GO:0016055">
    <property type="term" value="P:Wnt signaling pathway"/>
    <property type="evidence" value="ECO:0007669"/>
    <property type="project" value="UniProtKB-KW"/>
</dbReference>
<evidence type="ECO:0000256" key="31">
    <source>
        <dbReference type="SAM" id="SignalP"/>
    </source>
</evidence>
<dbReference type="GO" id="GO:0005886">
    <property type="term" value="C:plasma membrane"/>
    <property type="evidence" value="ECO:0007669"/>
    <property type="project" value="UniProtKB-SubCell"/>
</dbReference>
<evidence type="ECO:0000256" key="5">
    <source>
        <dbReference type="ARBA" id="ARBA00004906"/>
    </source>
</evidence>
<evidence type="ECO:0000259" key="32">
    <source>
        <dbReference type="PROSITE" id="PS50089"/>
    </source>
</evidence>
<evidence type="ECO:0000256" key="1">
    <source>
        <dbReference type="ARBA" id="ARBA00000900"/>
    </source>
</evidence>
<keyword evidence="17" id="KW-0256">Endoplasmic reticulum</keyword>
<feature type="compositionally biased region" description="Polar residues" evidence="29">
    <location>
        <begin position="605"/>
        <end position="616"/>
    </location>
</feature>
<feature type="transmembrane region" description="Helical" evidence="30">
    <location>
        <begin position="194"/>
        <end position="213"/>
    </location>
</feature>
<dbReference type="Ensembl" id="ENSPCET00000004832.1">
    <property type="protein sequence ID" value="ENSPCEP00000004671.1"/>
    <property type="gene ID" value="ENSPCEG00000003777.1"/>
</dbReference>
<evidence type="ECO:0000256" key="9">
    <source>
        <dbReference type="ARBA" id="ARBA00022475"/>
    </source>
</evidence>
<feature type="signal peptide" evidence="31">
    <location>
        <begin position="1"/>
        <end position="26"/>
    </location>
</feature>
<dbReference type="EC" id="2.3.2.27" evidence="7"/>
<evidence type="ECO:0000313" key="34">
    <source>
        <dbReference type="Proteomes" id="UP000694393"/>
    </source>
</evidence>
<keyword evidence="10" id="KW-0808">Transferase</keyword>
<accession>A0A8C8RF51</accession>
<evidence type="ECO:0000256" key="3">
    <source>
        <dbReference type="ARBA" id="ARBA00004251"/>
    </source>
</evidence>
<evidence type="ECO:0000256" key="15">
    <source>
        <dbReference type="ARBA" id="ARBA00022771"/>
    </source>
</evidence>
<evidence type="ECO:0000256" key="30">
    <source>
        <dbReference type="SAM" id="Phobius"/>
    </source>
</evidence>
<keyword evidence="15 28" id="KW-0863">Zinc-finger</keyword>
<dbReference type="InterPro" id="IPR051073">
    <property type="entry name" value="ZNRF3_Arkadia_E3_ligases"/>
</dbReference>
<evidence type="ECO:0000256" key="20">
    <source>
        <dbReference type="ARBA" id="ARBA00023136"/>
    </source>
</evidence>
<feature type="compositionally biased region" description="Low complexity" evidence="29">
    <location>
        <begin position="466"/>
        <end position="483"/>
    </location>
</feature>
<dbReference type="Proteomes" id="UP000694393">
    <property type="component" value="Unplaced"/>
</dbReference>
<evidence type="ECO:0000256" key="22">
    <source>
        <dbReference type="ARBA" id="ARBA00023180"/>
    </source>
</evidence>
<evidence type="ECO:0000256" key="16">
    <source>
        <dbReference type="ARBA" id="ARBA00022786"/>
    </source>
</evidence>
<dbReference type="SMART" id="SM00184">
    <property type="entry name" value="RING"/>
    <property type="match status" value="1"/>
</dbReference>
<evidence type="ECO:0000256" key="26">
    <source>
        <dbReference type="ARBA" id="ARBA00075572"/>
    </source>
</evidence>
<comment type="catalytic activity">
    <reaction evidence="1">
        <text>S-ubiquitinyl-[E2 ubiquitin-conjugating enzyme]-L-cysteine + [acceptor protein]-L-lysine = [E2 ubiquitin-conjugating enzyme]-L-cysteine + N(6)-ubiquitinyl-[acceptor protein]-L-lysine.</text>
        <dbReference type="EC" id="2.3.2.27"/>
    </reaction>
</comment>
<dbReference type="GO" id="GO:0030178">
    <property type="term" value="P:negative regulation of Wnt signaling pathway"/>
    <property type="evidence" value="ECO:0007669"/>
    <property type="project" value="UniProtKB-ARBA"/>
</dbReference>
<dbReference type="Gene3D" id="3.50.30.30">
    <property type="match status" value="1"/>
</dbReference>
<comment type="pathway">
    <text evidence="5">Protein modification; protein ubiquitination.</text>
</comment>
<evidence type="ECO:0000256" key="2">
    <source>
        <dbReference type="ARBA" id="ARBA00004115"/>
    </source>
</evidence>
<dbReference type="SUPFAM" id="SSF57850">
    <property type="entry name" value="RING/U-box"/>
    <property type="match status" value="1"/>
</dbReference>
<keyword evidence="16" id="KW-0833">Ubl conjugation pathway</keyword>
<dbReference type="GO" id="GO:0005635">
    <property type="term" value="C:nuclear envelope"/>
    <property type="evidence" value="ECO:0007669"/>
    <property type="project" value="UniProtKB-SubCell"/>
</dbReference>
<dbReference type="GO" id="GO:0061630">
    <property type="term" value="F:ubiquitin protein ligase activity"/>
    <property type="evidence" value="ECO:0007669"/>
    <property type="project" value="UniProtKB-EC"/>
</dbReference>
<keyword evidence="12 30" id="KW-0812">Transmembrane</keyword>
<dbReference type="FunFam" id="3.50.30.30:FF:000015">
    <property type="entry name" value="Putative e3 ubiquitin-protein ligase rnf43"/>
    <property type="match status" value="1"/>
</dbReference>
<dbReference type="PANTHER" id="PTHR16200">
    <property type="entry name" value="RING ZINC FINGER"/>
    <property type="match status" value="1"/>
</dbReference>
<keyword evidence="23" id="KW-0539">Nucleus</keyword>
<dbReference type="GO" id="GO:0016567">
    <property type="term" value="P:protein ubiquitination"/>
    <property type="evidence" value="ECO:0007669"/>
    <property type="project" value="UniProtKB-UniPathway"/>
</dbReference>
<dbReference type="UniPathway" id="UPA00143"/>
<comment type="subcellular location">
    <subcellularLocation>
        <location evidence="3">Cell membrane</location>
        <topology evidence="3">Single-pass type I membrane protein</topology>
    </subcellularLocation>
    <subcellularLocation>
        <location evidence="2">Endoplasmic reticulum membrane</location>
        <topology evidence="2">Single-pass type I membrane protein</topology>
    </subcellularLocation>
    <subcellularLocation>
        <location evidence="4">Nucleus envelope</location>
    </subcellularLocation>
</comment>
<dbReference type="AlphaFoldDB" id="A0A8C8RF51"/>
<dbReference type="Pfam" id="PF18212">
    <property type="entry name" value="ZNRF_3_ecto"/>
    <property type="match status" value="1"/>
</dbReference>
<comment type="function">
    <text evidence="24">E3 ubiquitin-protein ligase that acts as a negative regulator of the Wnt signaling pathway by mediating the ubiquitination, endocytosis and subsequent degradation of Wnt receptor complex components Frizzled. Acts on both canonical and non-canonical Wnt signaling pathway. Along with RSPO2 and ZNRF3, constitutes a master switch that governs limb specification.</text>
</comment>
<evidence type="ECO:0000256" key="10">
    <source>
        <dbReference type="ARBA" id="ARBA00022679"/>
    </source>
</evidence>
<feature type="compositionally biased region" description="Basic residues" evidence="29">
    <location>
        <begin position="658"/>
        <end position="674"/>
    </location>
</feature>
<evidence type="ECO:0000256" key="17">
    <source>
        <dbReference type="ARBA" id="ARBA00022824"/>
    </source>
</evidence>
<evidence type="ECO:0000256" key="18">
    <source>
        <dbReference type="ARBA" id="ARBA00022833"/>
    </source>
</evidence>
<evidence type="ECO:0000256" key="7">
    <source>
        <dbReference type="ARBA" id="ARBA00012483"/>
    </source>
</evidence>
<evidence type="ECO:0000256" key="11">
    <source>
        <dbReference type="ARBA" id="ARBA00022687"/>
    </source>
</evidence>
<evidence type="ECO:0000256" key="25">
    <source>
        <dbReference type="ARBA" id="ARBA00067329"/>
    </source>
</evidence>
<keyword evidence="18" id="KW-0862">Zinc</keyword>
<evidence type="ECO:0000256" key="14">
    <source>
        <dbReference type="ARBA" id="ARBA00022729"/>
    </source>
</evidence>
<organism evidence="33 34">
    <name type="scientific">Pelusios castaneus</name>
    <name type="common">West African mud turtle</name>
    <dbReference type="NCBI Taxonomy" id="367368"/>
    <lineage>
        <taxon>Eukaryota</taxon>
        <taxon>Metazoa</taxon>
        <taxon>Chordata</taxon>
        <taxon>Craniata</taxon>
        <taxon>Vertebrata</taxon>
        <taxon>Euteleostomi</taxon>
        <taxon>Archelosauria</taxon>
        <taxon>Testudinata</taxon>
        <taxon>Testudines</taxon>
        <taxon>Pleurodira</taxon>
        <taxon>Pelomedusidae</taxon>
        <taxon>Pelusios</taxon>
    </lineage>
</organism>
<evidence type="ECO:0000256" key="28">
    <source>
        <dbReference type="PROSITE-ProRule" id="PRU00175"/>
    </source>
</evidence>
<protein>
    <recommendedName>
        <fullName evidence="25">E3 ubiquitin-protein ligase RNF43</fullName>
        <ecNumber evidence="7">2.3.2.27</ecNumber>
    </recommendedName>
    <alternativeName>
        <fullName evidence="26">RING finger protein 43</fullName>
    </alternativeName>
    <alternativeName>
        <fullName evidence="27">RING-type E3 ubiquitin transferase RNF43</fullName>
    </alternativeName>
</protein>
<keyword evidence="9" id="KW-1003">Cell membrane</keyword>